<dbReference type="STRING" id="1579979.WM2015_533"/>
<proteinExistence type="predicted"/>
<evidence type="ECO:0000313" key="1">
    <source>
        <dbReference type="EMBL" id="AKS40915.1"/>
    </source>
</evidence>
<organism evidence="1 2">
    <name type="scientific">Wenzhouxiangella marina</name>
    <dbReference type="NCBI Taxonomy" id="1579979"/>
    <lineage>
        <taxon>Bacteria</taxon>
        <taxon>Pseudomonadati</taxon>
        <taxon>Pseudomonadota</taxon>
        <taxon>Gammaproteobacteria</taxon>
        <taxon>Chromatiales</taxon>
        <taxon>Wenzhouxiangellaceae</taxon>
        <taxon>Wenzhouxiangella</taxon>
    </lineage>
</organism>
<dbReference type="AlphaFoldDB" id="A0A0K0XTD1"/>
<accession>A0A0K0XTD1</accession>
<keyword evidence="2" id="KW-1185">Reference proteome</keyword>
<dbReference type="RefSeq" id="WP_049724589.1">
    <property type="nucleotide sequence ID" value="NZ_CP012154.1"/>
</dbReference>
<gene>
    <name evidence="1" type="ORF">WM2015_533</name>
</gene>
<dbReference type="KEGG" id="wma:WM2015_533"/>
<dbReference type="Proteomes" id="UP000066624">
    <property type="component" value="Chromosome"/>
</dbReference>
<dbReference type="EMBL" id="CP012154">
    <property type="protein sequence ID" value="AKS40915.1"/>
    <property type="molecule type" value="Genomic_DNA"/>
</dbReference>
<dbReference type="SUPFAM" id="SSF52402">
    <property type="entry name" value="Adenine nucleotide alpha hydrolases-like"/>
    <property type="match status" value="1"/>
</dbReference>
<dbReference type="Gene3D" id="3.40.50.12370">
    <property type="match status" value="1"/>
</dbReference>
<sequence>MAPEPEAALAGGRIVVLFDGSPGSQAALLQGLAMAQAQQRELVALYLEEAAQIAAAGLAVAGEVGAVSGQLRPLNAEAQAQALRIRRRRAQACLDHLMGGPGHSLALDVRQGEAVGVLEALLGPEDCVVAGRAGFATRHPGRLGRLARRLLSQLLRPTLLASTAGQNLPGPMVLVLDSEAGVERLLQQALRQARASRRDLIVLADPDLDGLDALNTALAEQGMQLHLARIRGPLSLLKWLQDLGGAQLLLDRGSPLLARMLNEQWLINLDRPLLILGA</sequence>
<protein>
    <submittedName>
        <fullName evidence="1">Uncharacterized protein</fullName>
    </submittedName>
</protein>
<reference evidence="1 2" key="1">
    <citation type="submission" date="2015-07" db="EMBL/GenBank/DDBJ databases">
        <authorList>
            <person name="Noorani M."/>
        </authorList>
    </citation>
    <scope>NUCLEOTIDE SEQUENCE [LARGE SCALE GENOMIC DNA]</scope>
    <source>
        <strain evidence="1 2">KCTC 42284</strain>
    </source>
</reference>
<evidence type="ECO:0000313" key="2">
    <source>
        <dbReference type="Proteomes" id="UP000066624"/>
    </source>
</evidence>
<name>A0A0K0XTD1_9GAMM</name>